<dbReference type="AlphaFoldDB" id="A0A4D6ND01"/>
<keyword evidence="1" id="KW-0433">Leucine-rich repeat</keyword>
<gene>
    <name evidence="3" type="ORF">DEO72_LG10g1020</name>
</gene>
<reference evidence="3 4" key="1">
    <citation type="submission" date="2019-04" db="EMBL/GenBank/DDBJ databases">
        <title>An improved genome assembly and genetic linkage map for asparagus bean, Vigna unguiculata ssp. sesquipedialis.</title>
        <authorList>
            <person name="Xia Q."/>
            <person name="Zhang R."/>
            <person name="Dong Y."/>
        </authorList>
    </citation>
    <scope>NUCLEOTIDE SEQUENCE [LARGE SCALE GENOMIC DNA]</scope>
    <source>
        <tissue evidence="3">Leaf</tissue>
    </source>
</reference>
<dbReference type="SUPFAM" id="SSF52058">
    <property type="entry name" value="L domain-like"/>
    <property type="match status" value="1"/>
</dbReference>
<accession>A0A4D6ND01</accession>
<proteinExistence type="predicted"/>
<dbReference type="EMBL" id="CP039354">
    <property type="protein sequence ID" value="QCE09797.1"/>
    <property type="molecule type" value="Genomic_DNA"/>
</dbReference>
<dbReference type="Pfam" id="PF07725">
    <property type="entry name" value="LRR_3"/>
    <property type="match status" value="1"/>
</dbReference>
<evidence type="ECO:0000256" key="2">
    <source>
        <dbReference type="ARBA" id="ARBA00022737"/>
    </source>
</evidence>
<evidence type="ECO:0000256" key="1">
    <source>
        <dbReference type="ARBA" id="ARBA00022614"/>
    </source>
</evidence>
<keyword evidence="2" id="KW-0677">Repeat</keyword>
<evidence type="ECO:0000313" key="4">
    <source>
        <dbReference type="Proteomes" id="UP000501690"/>
    </source>
</evidence>
<dbReference type="Proteomes" id="UP000501690">
    <property type="component" value="Linkage Group LG10"/>
</dbReference>
<dbReference type="InterPro" id="IPR011713">
    <property type="entry name" value="Leu-rich_rpt_3"/>
</dbReference>
<keyword evidence="4" id="KW-1185">Reference proteome</keyword>
<evidence type="ECO:0000313" key="3">
    <source>
        <dbReference type="EMBL" id="QCE09797.1"/>
    </source>
</evidence>
<dbReference type="PANTHER" id="PTHR11017">
    <property type="entry name" value="LEUCINE-RICH REPEAT-CONTAINING PROTEIN"/>
    <property type="match status" value="1"/>
</dbReference>
<dbReference type="GO" id="GO:0006952">
    <property type="term" value="P:defense response"/>
    <property type="evidence" value="ECO:0007669"/>
    <property type="project" value="InterPro"/>
</dbReference>
<dbReference type="Gene3D" id="3.80.10.10">
    <property type="entry name" value="Ribonuclease Inhibitor"/>
    <property type="match status" value="2"/>
</dbReference>
<name>A0A4D6ND01_VIGUN</name>
<dbReference type="PANTHER" id="PTHR11017:SF290">
    <property type="entry name" value="ADP-RIBOSYL CYCLASE_CYCLIC ADP-RIBOSE HYDROLASE"/>
    <property type="match status" value="1"/>
</dbReference>
<dbReference type="InterPro" id="IPR044974">
    <property type="entry name" value="Disease_R_plants"/>
</dbReference>
<dbReference type="InterPro" id="IPR032675">
    <property type="entry name" value="LRR_dom_sf"/>
</dbReference>
<protein>
    <submittedName>
        <fullName evidence="3">Maintenance of ploidy protein MOB1</fullName>
    </submittedName>
</protein>
<sequence>MFNSEEMKRNRQQCENSNIIVKMEIRKRSGQGSWMEEGYDGFCKFSWLRYQGQGTEKVKAIVLNKKEEMAECSVGGLSRMKDLTLLILYHTRVSGRPEFLSDRLRYVLWHDYPFASLPPYFIASNLVDLNMPNSHITHLWEGRKSCPNLKRMDLSNSRYLIKTPDFSRITKLERLDLSGCTSLSEIHSSIGLLKKIAFLNLRNCCNLVIIDFGLVGNMSSLRVLHLSGCSKLESTPDFTRATHLEYIDMDECSSLSTIHQSIGVLSSLTFLSLRKCRKLGNNFVSVPDFFSGLPRLAYLNLSYCHKLKSLLRICFKGDGSGGKYFKTVSGSRDHRSGFYLFDCPNVALEKENLEIFKLEWSLQLMKGNNGDAAVRSSPHSSFSHPLYLSFENEYTEEYFDMRLNLEALQTNGSAHIWMIYISREHCHFVKTGAHVTFKAQPNVKINAWGMRAILKQDIHDFKVGKYVLLSQLNRDHVPFEYVEKNIDGSGPKIQLPYNWFVTEEEEVENIDAKAKENNLSNAGL</sequence>
<organism evidence="3 4">
    <name type="scientific">Vigna unguiculata</name>
    <name type="common">Cowpea</name>
    <dbReference type="NCBI Taxonomy" id="3917"/>
    <lineage>
        <taxon>Eukaryota</taxon>
        <taxon>Viridiplantae</taxon>
        <taxon>Streptophyta</taxon>
        <taxon>Embryophyta</taxon>
        <taxon>Tracheophyta</taxon>
        <taxon>Spermatophyta</taxon>
        <taxon>Magnoliopsida</taxon>
        <taxon>eudicotyledons</taxon>
        <taxon>Gunneridae</taxon>
        <taxon>Pentapetalae</taxon>
        <taxon>rosids</taxon>
        <taxon>fabids</taxon>
        <taxon>Fabales</taxon>
        <taxon>Fabaceae</taxon>
        <taxon>Papilionoideae</taxon>
        <taxon>50 kb inversion clade</taxon>
        <taxon>NPAAA clade</taxon>
        <taxon>indigoferoid/millettioid clade</taxon>
        <taxon>Phaseoleae</taxon>
        <taxon>Vigna</taxon>
    </lineage>
</organism>